<protein>
    <submittedName>
        <fullName evidence="5">Cobalt-zinc-cadmium efflux system membrane fusion protein</fullName>
    </submittedName>
</protein>
<dbReference type="NCBIfam" id="TIGR01730">
    <property type="entry name" value="RND_mfp"/>
    <property type="match status" value="1"/>
</dbReference>
<evidence type="ECO:0000256" key="2">
    <source>
        <dbReference type="ARBA" id="ARBA00022448"/>
    </source>
</evidence>
<dbReference type="Pfam" id="PF25954">
    <property type="entry name" value="Beta-barrel_RND_2"/>
    <property type="match status" value="1"/>
</dbReference>
<reference evidence="5 6" key="1">
    <citation type="submission" date="2020-08" db="EMBL/GenBank/DDBJ databases">
        <title>Genomic Encyclopedia of Type Strains, Phase IV (KMG-V): Genome sequencing to study the core and pangenomes of soil and plant-associated prokaryotes.</title>
        <authorList>
            <person name="Whitman W."/>
        </authorList>
    </citation>
    <scope>NUCLEOTIDE SEQUENCE [LARGE SCALE GENOMIC DNA]</scope>
    <source>
        <strain evidence="5 6">S3M1</strain>
    </source>
</reference>
<dbReference type="GO" id="GO:0015679">
    <property type="term" value="P:plasma membrane copper ion transport"/>
    <property type="evidence" value="ECO:0007669"/>
    <property type="project" value="TreeGrafter"/>
</dbReference>
<evidence type="ECO:0000259" key="3">
    <source>
        <dbReference type="Pfam" id="PF25917"/>
    </source>
</evidence>
<evidence type="ECO:0000259" key="4">
    <source>
        <dbReference type="Pfam" id="PF25954"/>
    </source>
</evidence>
<dbReference type="SUPFAM" id="SSF111369">
    <property type="entry name" value="HlyD-like secretion proteins"/>
    <property type="match status" value="1"/>
</dbReference>
<proteinExistence type="inferred from homology"/>
<comment type="similarity">
    <text evidence="1">Belongs to the membrane fusion protein (MFP) (TC 8.A.1) family.</text>
</comment>
<evidence type="ECO:0000313" key="6">
    <source>
        <dbReference type="Proteomes" id="UP000537204"/>
    </source>
</evidence>
<dbReference type="InterPro" id="IPR051909">
    <property type="entry name" value="MFP_Cation_Efflux"/>
</dbReference>
<dbReference type="GO" id="GO:0022857">
    <property type="term" value="F:transmembrane transporter activity"/>
    <property type="evidence" value="ECO:0007669"/>
    <property type="project" value="InterPro"/>
</dbReference>
<dbReference type="GO" id="GO:0060003">
    <property type="term" value="P:copper ion export"/>
    <property type="evidence" value="ECO:0007669"/>
    <property type="project" value="TreeGrafter"/>
</dbReference>
<sequence>MKQAIILTSALIILFSSCKNEQKEEKTAAKEQTQELKTDEDLVQLLPAQIKNSGIEVGDFQNKEMHTTLKVNGVIDVPPENIVSISIPLGGYVKKMALIPGMKVGKGSVLATVEDQQYIQLQQDYLTAKSRLKFAEADYNRQKGLNATKATSDKLFQQSESEFSNQKILVRSLAEKIRLIGLNPSVLNENNISRAINIYAPISGYVTKVNVNTGKYVTSSDVLFELINPGALHVNLTVFENDASKLKEGQKIICTTNKHPEKKYTAIIHLITPNIGEDRTTSVHCDLKDYDKDLLPGTFMNASIELNNSSVTAVPEAAVVKWENKEYIFSAEGGNKFRMRKVETGVINNGFVEIKSAMDVKSIVVKNAYAILMKMKNSEEEG</sequence>
<feature type="domain" description="CusB-like beta-barrel" evidence="4">
    <location>
        <begin position="234"/>
        <end position="304"/>
    </location>
</feature>
<dbReference type="InterPro" id="IPR006143">
    <property type="entry name" value="RND_pump_MFP"/>
</dbReference>
<dbReference type="PROSITE" id="PS51257">
    <property type="entry name" value="PROKAR_LIPOPROTEIN"/>
    <property type="match status" value="1"/>
</dbReference>
<dbReference type="PANTHER" id="PTHR30097:SF4">
    <property type="entry name" value="SLR6042 PROTEIN"/>
    <property type="match status" value="1"/>
</dbReference>
<dbReference type="GO" id="GO:0016020">
    <property type="term" value="C:membrane"/>
    <property type="evidence" value="ECO:0007669"/>
    <property type="project" value="InterPro"/>
</dbReference>
<accession>A0A7W9E025</accession>
<dbReference type="EMBL" id="JACHCE010000005">
    <property type="protein sequence ID" value="MBB5637598.1"/>
    <property type="molecule type" value="Genomic_DNA"/>
</dbReference>
<dbReference type="InterPro" id="IPR058792">
    <property type="entry name" value="Beta-barrel_RND_2"/>
</dbReference>
<dbReference type="Gene3D" id="1.10.287.470">
    <property type="entry name" value="Helix hairpin bin"/>
    <property type="match status" value="1"/>
</dbReference>
<organism evidence="5 6">
    <name type="scientific">Pedobacter cryoconitis</name>
    <dbReference type="NCBI Taxonomy" id="188932"/>
    <lineage>
        <taxon>Bacteria</taxon>
        <taxon>Pseudomonadati</taxon>
        <taxon>Bacteroidota</taxon>
        <taxon>Sphingobacteriia</taxon>
        <taxon>Sphingobacteriales</taxon>
        <taxon>Sphingobacteriaceae</taxon>
        <taxon>Pedobacter</taxon>
    </lineage>
</organism>
<evidence type="ECO:0000256" key="1">
    <source>
        <dbReference type="ARBA" id="ARBA00009477"/>
    </source>
</evidence>
<dbReference type="InterPro" id="IPR058625">
    <property type="entry name" value="MdtA-like_BSH"/>
</dbReference>
<dbReference type="Proteomes" id="UP000537204">
    <property type="component" value="Unassembled WGS sequence"/>
</dbReference>
<dbReference type="Gene3D" id="2.40.30.170">
    <property type="match status" value="1"/>
</dbReference>
<dbReference type="Gene3D" id="2.40.50.100">
    <property type="match status" value="1"/>
</dbReference>
<gene>
    <name evidence="5" type="ORF">HDE68_003513</name>
</gene>
<dbReference type="AlphaFoldDB" id="A0A7W9E025"/>
<feature type="domain" description="Multidrug resistance protein MdtA-like barrel-sandwich hybrid" evidence="3">
    <location>
        <begin position="82"/>
        <end position="222"/>
    </location>
</feature>
<keyword evidence="2" id="KW-0813">Transport</keyword>
<dbReference type="Gene3D" id="2.40.420.20">
    <property type="match status" value="1"/>
</dbReference>
<comment type="caution">
    <text evidence="5">The sequence shown here is derived from an EMBL/GenBank/DDBJ whole genome shotgun (WGS) entry which is preliminary data.</text>
</comment>
<dbReference type="PANTHER" id="PTHR30097">
    <property type="entry name" value="CATION EFFLUX SYSTEM PROTEIN CUSB"/>
    <property type="match status" value="1"/>
</dbReference>
<name>A0A7W9E025_9SPHI</name>
<evidence type="ECO:0000313" key="5">
    <source>
        <dbReference type="EMBL" id="MBB5637598.1"/>
    </source>
</evidence>
<dbReference type="RefSeq" id="WP_183883456.1">
    <property type="nucleotide sequence ID" value="NZ_JACHCE010000005.1"/>
</dbReference>
<dbReference type="Pfam" id="PF25917">
    <property type="entry name" value="BSH_RND"/>
    <property type="match status" value="1"/>
</dbReference>
<dbReference type="GO" id="GO:0030313">
    <property type="term" value="C:cell envelope"/>
    <property type="evidence" value="ECO:0007669"/>
    <property type="project" value="TreeGrafter"/>
</dbReference>